<organism evidence="1 2">
    <name type="scientific">Fusobacterium simiae</name>
    <dbReference type="NCBI Taxonomy" id="855"/>
    <lineage>
        <taxon>Bacteria</taxon>
        <taxon>Fusobacteriati</taxon>
        <taxon>Fusobacteriota</taxon>
        <taxon>Fusobacteriia</taxon>
        <taxon>Fusobacteriales</taxon>
        <taxon>Fusobacteriaceae</taxon>
        <taxon>Fusobacterium</taxon>
    </lineage>
</organism>
<sequence length="139" mass="16113">MENSTKDKDDKKEDEVLSDGAEYIDYGNGNFTVEYSDGSRVTVTGDVYMIHYADGTEVTKRFPMYDIKLSDRTNVHVNVEDYKFSIIDKNTKFIEDNLTADIQYKEDLKKVDDFLIKAGYKDGLKTFDEYVEKAKELKK</sequence>
<evidence type="ECO:0000313" key="2">
    <source>
        <dbReference type="Proteomes" id="UP001062738"/>
    </source>
</evidence>
<dbReference type="RefSeq" id="WP_265152028.1">
    <property type="nucleotide sequence ID" value="NZ_JAOXXL010000011.1"/>
</dbReference>
<proteinExistence type="predicted"/>
<gene>
    <name evidence="1" type="ORF">OCK72_05050</name>
</gene>
<comment type="caution">
    <text evidence="1">The sequence shown here is derived from an EMBL/GenBank/DDBJ whole genome shotgun (WGS) entry which is preliminary data.</text>
</comment>
<evidence type="ECO:0000313" key="1">
    <source>
        <dbReference type="EMBL" id="MCY7008022.1"/>
    </source>
</evidence>
<keyword evidence="2" id="KW-1185">Reference proteome</keyword>
<protein>
    <submittedName>
        <fullName evidence="1">Uncharacterized protein</fullName>
    </submittedName>
</protein>
<name>A0ABT4DHE9_FUSSI</name>
<dbReference type="Proteomes" id="UP001062738">
    <property type="component" value="Unassembled WGS sequence"/>
</dbReference>
<dbReference type="InterPro" id="IPR047002">
    <property type="entry name" value="Tcp10_C_sf"/>
</dbReference>
<dbReference type="EMBL" id="JAOXXL010000011">
    <property type="protein sequence ID" value="MCY7008022.1"/>
    <property type="molecule type" value="Genomic_DNA"/>
</dbReference>
<reference evidence="1" key="1">
    <citation type="submission" date="2022-09" db="EMBL/GenBank/DDBJ databases">
        <authorList>
            <person name="Zoaiter M."/>
        </authorList>
    </citation>
    <scope>NUCLEOTIDE SEQUENCE</scope>
    <source>
        <strain evidence="1">DSM 19848</strain>
    </source>
</reference>
<accession>A0ABT4DHE9</accession>
<dbReference type="Gene3D" id="2.60.450.20">
    <property type="match status" value="1"/>
</dbReference>